<dbReference type="EC" id="1.11.1.24" evidence="3"/>
<protein>
    <recommendedName>
        <fullName evidence="3">thioredoxin-dependent peroxiredoxin</fullName>
        <ecNumber evidence="3">1.11.1.24</ecNumber>
    </recommendedName>
    <alternativeName>
        <fullName evidence="13">Nuclear thiol peroxidase</fullName>
    </alternativeName>
    <alternativeName>
        <fullName evidence="10">Thioredoxin peroxidase</fullName>
    </alternativeName>
</protein>
<evidence type="ECO:0000256" key="2">
    <source>
        <dbReference type="ARBA" id="ARBA00011245"/>
    </source>
</evidence>
<keyword evidence="5" id="KW-0049">Antioxidant</keyword>
<feature type="domain" description="Thioredoxin" evidence="15">
    <location>
        <begin position="46"/>
        <end position="196"/>
    </location>
</feature>
<dbReference type="PANTHER" id="PTHR42801:SF23">
    <property type="entry name" value="PEROXIREDOXIN DOT5"/>
    <property type="match status" value="1"/>
</dbReference>
<feature type="compositionally biased region" description="Polar residues" evidence="14">
    <location>
        <begin position="390"/>
        <end position="399"/>
    </location>
</feature>
<feature type="region of interest" description="Disordered" evidence="14">
    <location>
        <begin position="1"/>
        <end position="44"/>
    </location>
</feature>
<dbReference type="RefSeq" id="XP_051445144.1">
    <property type="nucleotide sequence ID" value="XM_051588580.1"/>
</dbReference>
<dbReference type="AlphaFoldDB" id="A0AAD5HDC5"/>
<comment type="caution">
    <text evidence="16">The sequence shown here is derived from an EMBL/GenBank/DDBJ whole genome shotgun (WGS) entry which is preliminary data.</text>
</comment>
<keyword evidence="8" id="KW-0539">Nucleus</keyword>
<evidence type="ECO:0000256" key="3">
    <source>
        <dbReference type="ARBA" id="ARBA00013017"/>
    </source>
</evidence>
<evidence type="ECO:0000256" key="10">
    <source>
        <dbReference type="ARBA" id="ARBA00032824"/>
    </source>
</evidence>
<dbReference type="GO" id="GO:0008379">
    <property type="term" value="F:thioredoxin peroxidase activity"/>
    <property type="evidence" value="ECO:0007669"/>
    <property type="project" value="TreeGrafter"/>
</dbReference>
<keyword evidence="4" id="KW-0575">Peroxidase</keyword>
<evidence type="ECO:0000256" key="11">
    <source>
        <dbReference type="ARBA" id="ARBA00038489"/>
    </source>
</evidence>
<sequence length="420" mass="44119">MPPKRKAASAASEAISTIQAPTTRLTRSRSDASAKKPKLESTITLLKEGDELPEDLSPVTTNTGEEVRVQDLAKESGLLIFFYPRANTPGCTTQACGFRDRYEEVVADGWKVYGMSYDSPKAQTTWKTKYSLPYELLCDPKGDVLKRLGVTKNQSGNGGGVKRSHVVIEKGGRIKSLKIGVSPAQSIAQGIESMTGKSVSVTQKNEPSMNGGGQVSEPTNTVPATDSVPAVVDTTPITTIQAEVTDTPIDPAPAVLDSTPIQAEVAAETLADVAVDTTPSNTALEDTTEPIVPAIANPLSTLPTEPTAASLTAVTGDITELPAAESELPPVEPIIPGFLQDQIAQLPVASMVDPVTSAVDSTSFTSNPLDSAVDSTSFTSIPLESAEKPSISTDTAESANHNHEEKPSFGAYTSGLQQQL</sequence>
<dbReference type="FunFam" id="3.40.30.10:FF:000157">
    <property type="entry name" value="DOT5p Nuclear thiol peroxidase"/>
    <property type="match status" value="1"/>
</dbReference>
<feature type="compositionally biased region" description="Basic and acidic residues" evidence="14">
    <location>
        <begin position="28"/>
        <end position="39"/>
    </location>
</feature>
<name>A0AAD5HDC5_UMBRA</name>
<dbReference type="PROSITE" id="PS51352">
    <property type="entry name" value="THIOREDOXIN_2"/>
    <property type="match status" value="1"/>
</dbReference>
<evidence type="ECO:0000256" key="6">
    <source>
        <dbReference type="ARBA" id="ARBA00023002"/>
    </source>
</evidence>
<dbReference type="SUPFAM" id="SSF52833">
    <property type="entry name" value="Thioredoxin-like"/>
    <property type="match status" value="1"/>
</dbReference>
<evidence type="ECO:0000256" key="14">
    <source>
        <dbReference type="SAM" id="MobiDB-lite"/>
    </source>
</evidence>
<accession>A0AAD5HDC5</accession>
<evidence type="ECO:0000313" key="16">
    <source>
        <dbReference type="EMBL" id="KAI8580140.1"/>
    </source>
</evidence>
<dbReference type="CDD" id="cd03017">
    <property type="entry name" value="PRX_BCP"/>
    <property type="match status" value="1"/>
</dbReference>
<dbReference type="GO" id="GO:0034599">
    <property type="term" value="P:cellular response to oxidative stress"/>
    <property type="evidence" value="ECO:0007669"/>
    <property type="project" value="TreeGrafter"/>
</dbReference>
<evidence type="ECO:0000256" key="4">
    <source>
        <dbReference type="ARBA" id="ARBA00022559"/>
    </source>
</evidence>
<keyword evidence="9" id="KW-0676">Redox-active center</keyword>
<keyword evidence="17" id="KW-1185">Reference proteome</keyword>
<comment type="subunit">
    <text evidence="2">Monomer.</text>
</comment>
<keyword evidence="6" id="KW-0560">Oxidoreductase</keyword>
<dbReference type="GO" id="GO:0045454">
    <property type="term" value="P:cell redox homeostasis"/>
    <property type="evidence" value="ECO:0007669"/>
    <property type="project" value="TreeGrafter"/>
</dbReference>
<feature type="region of interest" description="Disordered" evidence="14">
    <location>
        <begin position="380"/>
        <end position="420"/>
    </location>
</feature>
<dbReference type="GO" id="GO:0005634">
    <property type="term" value="C:nucleus"/>
    <property type="evidence" value="ECO:0007669"/>
    <property type="project" value="UniProtKB-SubCell"/>
</dbReference>
<dbReference type="InterPro" id="IPR036249">
    <property type="entry name" value="Thioredoxin-like_sf"/>
</dbReference>
<dbReference type="Gene3D" id="3.40.30.10">
    <property type="entry name" value="Glutaredoxin"/>
    <property type="match status" value="1"/>
</dbReference>
<dbReference type="InterPro" id="IPR013766">
    <property type="entry name" value="Thioredoxin_domain"/>
</dbReference>
<dbReference type="PANTHER" id="PTHR42801">
    <property type="entry name" value="THIOREDOXIN-DEPENDENT PEROXIDE REDUCTASE"/>
    <property type="match status" value="1"/>
</dbReference>
<dbReference type="EMBL" id="MU620914">
    <property type="protein sequence ID" value="KAI8580140.1"/>
    <property type="molecule type" value="Genomic_DNA"/>
</dbReference>
<reference evidence="16" key="2">
    <citation type="journal article" date="2022" name="Proc. Natl. Acad. Sci. U.S.A.">
        <title>Diploid-dominant life cycles characterize the early evolution of Fungi.</title>
        <authorList>
            <person name="Amses K.R."/>
            <person name="Simmons D.R."/>
            <person name="Longcore J.E."/>
            <person name="Mondo S.J."/>
            <person name="Seto K."/>
            <person name="Jeronimo G.H."/>
            <person name="Bonds A.E."/>
            <person name="Quandt C.A."/>
            <person name="Davis W.J."/>
            <person name="Chang Y."/>
            <person name="Federici B.A."/>
            <person name="Kuo A."/>
            <person name="LaButti K."/>
            <person name="Pangilinan J."/>
            <person name="Andreopoulos W."/>
            <person name="Tritt A."/>
            <person name="Riley R."/>
            <person name="Hundley H."/>
            <person name="Johnson J."/>
            <person name="Lipzen A."/>
            <person name="Barry K."/>
            <person name="Lang B.F."/>
            <person name="Cuomo C.A."/>
            <person name="Buchler N.E."/>
            <person name="Grigoriev I.V."/>
            <person name="Spatafora J.W."/>
            <person name="Stajich J.E."/>
            <person name="James T.Y."/>
        </authorList>
    </citation>
    <scope>NUCLEOTIDE SEQUENCE</scope>
    <source>
        <strain evidence="16">AG</strain>
    </source>
</reference>
<evidence type="ECO:0000313" key="17">
    <source>
        <dbReference type="Proteomes" id="UP001206595"/>
    </source>
</evidence>
<comment type="subcellular location">
    <subcellularLocation>
        <location evidence="1">Nucleus</location>
    </subcellularLocation>
</comment>
<dbReference type="Pfam" id="PF00578">
    <property type="entry name" value="AhpC-TSA"/>
    <property type="match status" value="1"/>
</dbReference>
<dbReference type="Proteomes" id="UP001206595">
    <property type="component" value="Unassembled WGS sequence"/>
</dbReference>
<keyword evidence="7" id="KW-1015">Disulfide bond</keyword>
<comment type="similarity">
    <text evidence="11">Belongs to the peroxiredoxin family. BCP/PrxQ subfamily.</text>
</comment>
<reference evidence="16" key="1">
    <citation type="submission" date="2021-06" db="EMBL/GenBank/DDBJ databases">
        <authorList>
            <consortium name="DOE Joint Genome Institute"/>
            <person name="Mondo S.J."/>
            <person name="Amses K.R."/>
            <person name="Simmons D.R."/>
            <person name="Longcore J.E."/>
            <person name="Seto K."/>
            <person name="Alves G.H."/>
            <person name="Bonds A.E."/>
            <person name="Quandt C.A."/>
            <person name="Davis W.J."/>
            <person name="Chang Y."/>
            <person name="Letcher P.M."/>
            <person name="Powell M.J."/>
            <person name="Kuo A."/>
            <person name="Labutti K."/>
            <person name="Pangilinan J."/>
            <person name="Andreopoulos W."/>
            <person name="Tritt A."/>
            <person name="Riley R."/>
            <person name="Hundley H."/>
            <person name="Johnson J."/>
            <person name="Lipzen A."/>
            <person name="Barry K."/>
            <person name="Berbee M.L."/>
            <person name="Buchler N.E."/>
            <person name="Grigoriev I.V."/>
            <person name="Spatafora J.W."/>
            <person name="Stajich J.E."/>
            <person name="James T.Y."/>
        </authorList>
    </citation>
    <scope>NUCLEOTIDE SEQUENCE</scope>
    <source>
        <strain evidence="16">AG</strain>
    </source>
</reference>
<feature type="region of interest" description="Disordered" evidence="14">
    <location>
        <begin position="202"/>
        <end position="227"/>
    </location>
</feature>
<gene>
    <name evidence="16" type="ORF">K450DRAFT_238350</name>
</gene>
<evidence type="ECO:0000256" key="12">
    <source>
        <dbReference type="ARBA" id="ARBA00049091"/>
    </source>
</evidence>
<comment type="catalytic activity">
    <reaction evidence="12">
        <text>a hydroperoxide + [thioredoxin]-dithiol = an alcohol + [thioredoxin]-disulfide + H2O</text>
        <dbReference type="Rhea" id="RHEA:62620"/>
        <dbReference type="Rhea" id="RHEA-COMP:10698"/>
        <dbReference type="Rhea" id="RHEA-COMP:10700"/>
        <dbReference type="ChEBI" id="CHEBI:15377"/>
        <dbReference type="ChEBI" id="CHEBI:29950"/>
        <dbReference type="ChEBI" id="CHEBI:30879"/>
        <dbReference type="ChEBI" id="CHEBI:35924"/>
        <dbReference type="ChEBI" id="CHEBI:50058"/>
        <dbReference type="EC" id="1.11.1.24"/>
    </reaction>
</comment>
<organism evidence="16 17">
    <name type="scientific">Umbelopsis ramanniana AG</name>
    <dbReference type="NCBI Taxonomy" id="1314678"/>
    <lineage>
        <taxon>Eukaryota</taxon>
        <taxon>Fungi</taxon>
        <taxon>Fungi incertae sedis</taxon>
        <taxon>Mucoromycota</taxon>
        <taxon>Mucoromycotina</taxon>
        <taxon>Umbelopsidomycetes</taxon>
        <taxon>Umbelopsidales</taxon>
        <taxon>Umbelopsidaceae</taxon>
        <taxon>Umbelopsis</taxon>
    </lineage>
</organism>
<evidence type="ECO:0000256" key="13">
    <source>
        <dbReference type="ARBA" id="ARBA00077538"/>
    </source>
</evidence>
<dbReference type="GeneID" id="75913925"/>
<evidence type="ECO:0000256" key="9">
    <source>
        <dbReference type="ARBA" id="ARBA00023284"/>
    </source>
</evidence>
<evidence type="ECO:0000256" key="7">
    <source>
        <dbReference type="ARBA" id="ARBA00023157"/>
    </source>
</evidence>
<evidence type="ECO:0000259" key="15">
    <source>
        <dbReference type="PROSITE" id="PS51352"/>
    </source>
</evidence>
<dbReference type="GO" id="GO:0005737">
    <property type="term" value="C:cytoplasm"/>
    <property type="evidence" value="ECO:0007669"/>
    <property type="project" value="TreeGrafter"/>
</dbReference>
<evidence type="ECO:0000256" key="1">
    <source>
        <dbReference type="ARBA" id="ARBA00004123"/>
    </source>
</evidence>
<dbReference type="InterPro" id="IPR000866">
    <property type="entry name" value="AhpC/TSA"/>
</dbReference>
<evidence type="ECO:0000256" key="8">
    <source>
        <dbReference type="ARBA" id="ARBA00023242"/>
    </source>
</evidence>
<evidence type="ECO:0000256" key="5">
    <source>
        <dbReference type="ARBA" id="ARBA00022862"/>
    </source>
</evidence>
<proteinExistence type="inferred from homology"/>
<dbReference type="InterPro" id="IPR050924">
    <property type="entry name" value="Peroxiredoxin_BCP/PrxQ"/>
</dbReference>